<feature type="region of interest" description="Disordered" evidence="1">
    <location>
        <begin position="1"/>
        <end position="21"/>
    </location>
</feature>
<sequence length="139" mass="16008">MISNYLKTQLEHEEEHSTRLNERTQNWRQRKQTLSAREKEIVSADMSIMVPSDIKPRLRGTKLAHVTEEERKAIAAEMEQGRDANRTATTEAKRNATRLGQAEAKLNQQIEAEKAYFDAQLEKLETELQFVASLLPKSQ</sequence>
<feature type="compositionally biased region" description="Basic and acidic residues" evidence="1">
    <location>
        <begin position="9"/>
        <end position="21"/>
    </location>
</feature>
<dbReference type="AlphaFoldDB" id="A0ABD2JD76"/>
<evidence type="ECO:0000313" key="3">
    <source>
        <dbReference type="Proteomes" id="UP001620626"/>
    </source>
</evidence>
<evidence type="ECO:0000256" key="1">
    <source>
        <dbReference type="SAM" id="MobiDB-lite"/>
    </source>
</evidence>
<reference evidence="2 3" key="1">
    <citation type="submission" date="2024-10" db="EMBL/GenBank/DDBJ databases">
        <authorList>
            <person name="Kim D."/>
        </authorList>
    </citation>
    <scope>NUCLEOTIDE SEQUENCE [LARGE SCALE GENOMIC DNA]</scope>
    <source>
        <strain evidence="2">BH-2024</strain>
    </source>
</reference>
<gene>
    <name evidence="2" type="ORF">niasHT_023191</name>
</gene>
<proteinExistence type="predicted"/>
<keyword evidence="3" id="KW-1185">Reference proteome</keyword>
<accession>A0ABD2JD76</accession>
<comment type="caution">
    <text evidence="2">The sequence shown here is derived from an EMBL/GenBank/DDBJ whole genome shotgun (WGS) entry which is preliminary data.</text>
</comment>
<dbReference type="Proteomes" id="UP001620626">
    <property type="component" value="Unassembled WGS sequence"/>
</dbReference>
<evidence type="ECO:0000313" key="2">
    <source>
        <dbReference type="EMBL" id="KAL3088573.1"/>
    </source>
</evidence>
<dbReference type="EMBL" id="JBICBT010000998">
    <property type="protein sequence ID" value="KAL3088573.1"/>
    <property type="molecule type" value="Genomic_DNA"/>
</dbReference>
<name>A0ABD2JD76_9BILA</name>
<organism evidence="2 3">
    <name type="scientific">Heterodera trifolii</name>
    <dbReference type="NCBI Taxonomy" id="157864"/>
    <lineage>
        <taxon>Eukaryota</taxon>
        <taxon>Metazoa</taxon>
        <taxon>Ecdysozoa</taxon>
        <taxon>Nematoda</taxon>
        <taxon>Chromadorea</taxon>
        <taxon>Rhabditida</taxon>
        <taxon>Tylenchina</taxon>
        <taxon>Tylenchomorpha</taxon>
        <taxon>Tylenchoidea</taxon>
        <taxon>Heteroderidae</taxon>
        <taxon>Heteroderinae</taxon>
        <taxon>Heterodera</taxon>
    </lineage>
</organism>
<protein>
    <submittedName>
        <fullName evidence="2">Uncharacterized protein</fullName>
    </submittedName>
</protein>